<protein>
    <submittedName>
        <fullName evidence="2">Uncharacterized protein</fullName>
    </submittedName>
</protein>
<proteinExistence type="predicted"/>
<evidence type="ECO:0000256" key="1">
    <source>
        <dbReference type="SAM" id="SignalP"/>
    </source>
</evidence>
<dbReference type="AlphaFoldDB" id="A0A164Q8K5"/>
<dbReference type="EMBL" id="KV419428">
    <property type="protein sequence ID" value="KZS89430.1"/>
    <property type="molecule type" value="Genomic_DNA"/>
</dbReference>
<dbReference type="PANTHER" id="PTHR10476">
    <property type="entry name" value="CHARGED MULTIVESICULAR BODY PROTEIN"/>
    <property type="match status" value="1"/>
</dbReference>
<accession>A0A164Q8K5</accession>
<organism evidence="2 3">
    <name type="scientific">Sistotremastrum niveocremeum HHB9708</name>
    <dbReference type="NCBI Taxonomy" id="1314777"/>
    <lineage>
        <taxon>Eukaryota</taxon>
        <taxon>Fungi</taxon>
        <taxon>Dikarya</taxon>
        <taxon>Basidiomycota</taxon>
        <taxon>Agaricomycotina</taxon>
        <taxon>Agaricomycetes</taxon>
        <taxon>Sistotremastrales</taxon>
        <taxon>Sistotremastraceae</taxon>
        <taxon>Sertulicium</taxon>
        <taxon>Sertulicium niveocremeum</taxon>
    </lineage>
</organism>
<keyword evidence="3" id="KW-1185">Reference proteome</keyword>
<keyword evidence="1" id="KW-0732">Signal</keyword>
<dbReference type="Proteomes" id="UP000076722">
    <property type="component" value="Unassembled WGS sequence"/>
</dbReference>
<reference evidence="2 3" key="1">
    <citation type="journal article" date="2016" name="Mol. Biol. Evol.">
        <title>Comparative Genomics of Early-Diverging Mushroom-Forming Fungi Provides Insights into the Origins of Lignocellulose Decay Capabilities.</title>
        <authorList>
            <person name="Nagy L.G."/>
            <person name="Riley R."/>
            <person name="Tritt A."/>
            <person name="Adam C."/>
            <person name="Daum C."/>
            <person name="Floudas D."/>
            <person name="Sun H."/>
            <person name="Yadav J.S."/>
            <person name="Pangilinan J."/>
            <person name="Larsson K.H."/>
            <person name="Matsuura K."/>
            <person name="Barry K."/>
            <person name="Labutti K."/>
            <person name="Kuo R."/>
            <person name="Ohm R.A."/>
            <person name="Bhattacharya S.S."/>
            <person name="Shirouzu T."/>
            <person name="Yoshinaga Y."/>
            <person name="Martin F.M."/>
            <person name="Grigoriev I.V."/>
            <person name="Hibbett D.S."/>
        </authorList>
    </citation>
    <scope>NUCLEOTIDE SEQUENCE [LARGE SCALE GENOMIC DNA]</scope>
    <source>
        <strain evidence="2 3">HHB9708</strain>
    </source>
</reference>
<feature type="signal peptide" evidence="1">
    <location>
        <begin position="1"/>
        <end position="22"/>
    </location>
</feature>
<evidence type="ECO:0000313" key="3">
    <source>
        <dbReference type="Proteomes" id="UP000076722"/>
    </source>
</evidence>
<dbReference type="InterPro" id="IPR005024">
    <property type="entry name" value="Snf7_fam"/>
</dbReference>
<gene>
    <name evidence="2" type="ORF">SISNIDRAFT_469449</name>
</gene>
<sequence length="239" mass="26317">MPDSVATAVLLALALTFISCLAFFHTRPPTPNEAFRQCRLLLIKAMREISAEIRRLGVQRKALIKDLTDAVERDHIEMCKHYAASLDRTNKYISRYSRLHDMVKSLGGKVDSEKSSRVIVESMTRAMSTLSSSLSLESLAMSFAELDASSETLGSYAPEISETFQAIASEMSFQPQSHASEEQLLDRVLKEHGLKAPKSLAMEMIANPDRPSFSSGATAAEEASLLERIQALALPPSQI</sequence>
<feature type="chain" id="PRO_5007852477" evidence="1">
    <location>
        <begin position="23"/>
        <end position="239"/>
    </location>
</feature>
<evidence type="ECO:0000313" key="2">
    <source>
        <dbReference type="EMBL" id="KZS89430.1"/>
    </source>
</evidence>
<dbReference type="Gene3D" id="6.10.140.1230">
    <property type="match status" value="1"/>
</dbReference>
<dbReference type="STRING" id="1314777.A0A164Q8K5"/>
<name>A0A164Q8K5_9AGAM</name>
<dbReference type="GO" id="GO:0007034">
    <property type="term" value="P:vacuolar transport"/>
    <property type="evidence" value="ECO:0007669"/>
    <property type="project" value="InterPro"/>
</dbReference>